<keyword evidence="1" id="KW-0479">Metal-binding</keyword>
<dbReference type="PROSITE" id="PS50157">
    <property type="entry name" value="ZINC_FINGER_C2H2_2"/>
    <property type="match status" value="1"/>
</dbReference>
<comment type="caution">
    <text evidence="4">The sequence shown here is derived from an EMBL/GenBank/DDBJ whole genome shotgun (WGS) entry which is preliminary data.</text>
</comment>
<sequence length="629" mass="70309">MRSALEKARQTETSVSRSSEESGSGGGGVDYASVRRLSLHEGQGRASQSAAAARDVRHGPDHINKRGKISAGGADAGRADGGWTIEISSVSVSYLLHRRVVSPAGVGQALRLQLPGGLVAGGAGGRAGEGEARGGAAGVKPYTGRRVANDSLRMVYHHDQTVAVVELGRGKLLLNCELIETIVTPWCFFYIVLEESAGAIVATKWLVPCGMTRGYNWSADAHVWVARGAHVTDRQTDHCRLDEDDTRRLLHQLSRINRPLQVSFPQMIKLMMQCQQISSRTDRSIFDLSRLRAKQKVTQTAIMDILYADDVCLMADAAESLQTYVDNLHSSCRKFGLVISTSKTQVLKQPARGCGKDHSDITLDSTALEEVSVFKYLGSRLRNDNTLASEIPARIAGAANAFGKLKSRVWNSRDLKLQTKLLVYKAIILPILLYAAETWCCYKADIKQLDTFHLKCLRSILRIKWQDRIPNTEVLRRSKLSGVESLIAKQQLRWSGHVLRMDDSRLPKAVFYSELSCGKRKQGGQYLRYKDVLKRNLVACNIPTKSWEERARSRPEWRHTVHTNVDRFEQKRLEDLDAKRQARKTRPKPSYNYTYNSSGQLYCTPCSRVFKTKFGFASHIRAHQNNNPD</sequence>
<dbReference type="EMBL" id="CAJHNJ030000158">
    <property type="protein sequence ID" value="CAG9136750.1"/>
    <property type="molecule type" value="Genomic_DNA"/>
</dbReference>
<evidence type="ECO:0000259" key="3">
    <source>
        <dbReference type="PROSITE" id="PS50157"/>
    </source>
</evidence>
<evidence type="ECO:0000256" key="1">
    <source>
        <dbReference type="PROSITE-ProRule" id="PRU00042"/>
    </source>
</evidence>
<dbReference type="AlphaFoldDB" id="A0A8S4G8G6"/>
<dbReference type="Proteomes" id="UP000653454">
    <property type="component" value="Unassembled WGS sequence"/>
</dbReference>
<proteinExistence type="predicted"/>
<keyword evidence="1" id="KW-0862">Zinc</keyword>
<reference evidence="4" key="1">
    <citation type="submission" date="2020-11" db="EMBL/GenBank/DDBJ databases">
        <authorList>
            <person name="Whiteford S."/>
        </authorList>
    </citation>
    <scope>NUCLEOTIDE SEQUENCE</scope>
</reference>
<dbReference type="GO" id="GO:0008270">
    <property type="term" value="F:zinc ion binding"/>
    <property type="evidence" value="ECO:0007669"/>
    <property type="project" value="UniProtKB-KW"/>
</dbReference>
<feature type="compositionally biased region" description="Low complexity" evidence="2">
    <location>
        <begin position="44"/>
        <end position="53"/>
    </location>
</feature>
<keyword evidence="1" id="KW-0863">Zinc-finger</keyword>
<dbReference type="PANTHER" id="PTHR47027">
    <property type="entry name" value="REVERSE TRANSCRIPTASE DOMAIN-CONTAINING PROTEIN"/>
    <property type="match status" value="1"/>
</dbReference>
<protein>
    <submittedName>
        <fullName evidence="4">(diamondback moth) hypothetical protein</fullName>
    </submittedName>
</protein>
<feature type="domain" description="C2H2-type" evidence="3">
    <location>
        <begin position="601"/>
        <end position="628"/>
    </location>
</feature>
<dbReference type="SUPFAM" id="SSF57667">
    <property type="entry name" value="beta-beta-alpha zinc fingers"/>
    <property type="match status" value="1"/>
</dbReference>
<gene>
    <name evidence="4" type="ORF">PLXY2_LOCUS15013</name>
</gene>
<accession>A0A8S4G8G6</accession>
<feature type="compositionally biased region" description="Basic and acidic residues" evidence="2">
    <location>
        <begin position="1"/>
        <end position="10"/>
    </location>
</feature>
<feature type="compositionally biased region" description="Basic and acidic residues" evidence="2">
    <location>
        <begin position="54"/>
        <end position="64"/>
    </location>
</feature>
<dbReference type="InterPro" id="IPR036236">
    <property type="entry name" value="Znf_C2H2_sf"/>
</dbReference>
<evidence type="ECO:0000256" key="2">
    <source>
        <dbReference type="SAM" id="MobiDB-lite"/>
    </source>
</evidence>
<name>A0A8S4G8G6_PLUXY</name>
<dbReference type="PANTHER" id="PTHR47027:SF20">
    <property type="entry name" value="REVERSE TRANSCRIPTASE-LIKE PROTEIN WITH RNA-DIRECTED DNA POLYMERASE DOMAIN"/>
    <property type="match status" value="1"/>
</dbReference>
<organism evidence="4 5">
    <name type="scientific">Plutella xylostella</name>
    <name type="common">Diamondback moth</name>
    <name type="synonym">Plutella maculipennis</name>
    <dbReference type="NCBI Taxonomy" id="51655"/>
    <lineage>
        <taxon>Eukaryota</taxon>
        <taxon>Metazoa</taxon>
        <taxon>Ecdysozoa</taxon>
        <taxon>Arthropoda</taxon>
        <taxon>Hexapoda</taxon>
        <taxon>Insecta</taxon>
        <taxon>Pterygota</taxon>
        <taxon>Neoptera</taxon>
        <taxon>Endopterygota</taxon>
        <taxon>Lepidoptera</taxon>
        <taxon>Glossata</taxon>
        <taxon>Ditrysia</taxon>
        <taxon>Yponomeutoidea</taxon>
        <taxon>Plutellidae</taxon>
        <taxon>Plutella</taxon>
    </lineage>
</organism>
<dbReference type="InterPro" id="IPR013087">
    <property type="entry name" value="Znf_C2H2_type"/>
</dbReference>
<evidence type="ECO:0000313" key="5">
    <source>
        <dbReference type="Proteomes" id="UP000653454"/>
    </source>
</evidence>
<feature type="region of interest" description="Disordered" evidence="2">
    <location>
        <begin position="1"/>
        <end position="76"/>
    </location>
</feature>
<evidence type="ECO:0000313" key="4">
    <source>
        <dbReference type="EMBL" id="CAG9136750.1"/>
    </source>
</evidence>
<keyword evidence="5" id="KW-1185">Reference proteome</keyword>
<dbReference type="PROSITE" id="PS00028">
    <property type="entry name" value="ZINC_FINGER_C2H2_1"/>
    <property type="match status" value="1"/>
</dbReference>